<comment type="caution">
    <text evidence="9">The sequence shown here is derived from an EMBL/GenBank/DDBJ whole genome shotgun (WGS) entry which is preliminary data.</text>
</comment>
<keyword evidence="1" id="KW-0808">Transferase</keyword>
<keyword evidence="3" id="KW-0540">Nuclease</keyword>
<dbReference type="InterPro" id="IPR041373">
    <property type="entry name" value="RT_RNaseH"/>
</dbReference>
<dbReference type="Gene3D" id="3.30.70.270">
    <property type="match status" value="2"/>
</dbReference>
<proteinExistence type="predicted"/>
<dbReference type="InterPro" id="IPR000477">
    <property type="entry name" value="RT_dom"/>
</dbReference>
<feature type="domain" description="Integrase catalytic" evidence="8">
    <location>
        <begin position="702"/>
        <end position="860"/>
    </location>
</feature>
<dbReference type="InterPro" id="IPR012337">
    <property type="entry name" value="RNaseH-like_sf"/>
</dbReference>
<feature type="domain" description="Reverse transcriptase" evidence="7">
    <location>
        <begin position="218"/>
        <end position="425"/>
    </location>
</feature>
<dbReference type="InterPro" id="IPR001584">
    <property type="entry name" value="Integrase_cat-core"/>
</dbReference>
<evidence type="ECO:0000313" key="10">
    <source>
        <dbReference type="Proteomes" id="UP001159363"/>
    </source>
</evidence>
<dbReference type="PROSITE" id="PS50878">
    <property type="entry name" value="RT_POL"/>
    <property type="match status" value="1"/>
</dbReference>
<evidence type="ECO:0000313" key="9">
    <source>
        <dbReference type="EMBL" id="KAJ8884676.1"/>
    </source>
</evidence>
<keyword evidence="6" id="KW-0695">RNA-directed DNA polymerase</keyword>
<dbReference type="CDD" id="cd01647">
    <property type="entry name" value="RT_LTR"/>
    <property type="match status" value="1"/>
</dbReference>
<keyword evidence="4" id="KW-0255">Endonuclease</keyword>
<dbReference type="Pfam" id="PF00078">
    <property type="entry name" value="RVT_1"/>
    <property type="match status" value="1"/>
</dbReference>
<dbReference type="Proteomes" id="UP001159363">
    <property type="component" value="Chromosome 4"/>
</dbReference>
<gene>
    <name evidence="9" type="ORF">PR048_016534</name>
</gene>
<keyword evidence="5" id="KW-0378">Hydrolase</keyword>
<evidence type="ECO:0000256" key="1">
    <source>
        <dbReference type="ARBA" id="ARBA00022679"/>
    </source>
</evidence>
<evidence type="ECO:0000256" key="3">
    <source>
        <dbReference type="ARBA" id="ARBA00022722"/>
    </source>
</evidence>
<dbReference type="InterPro" id="IPR043128">
    <property type="entry name" value="Rev_trsase/Diguanyl_cyclase"/>
</dbReference>
<dbReference type="PROSITE" id="PS50994">
    <property type="entry name" value="INTEGRASE"/>
    <property type="match status" value="1"/>
</dbReference>
<evidence type="ECO:0000256" key="4">
    <source>
        <dbReference type="ARBA" id="ARBA00022759"/>
    </source>
</evidence>
<dbReference type="InterPro" id="IPR043502">
    <property type="entry name" value="DNA/RNA_pol_sf"/>
</dbReference>
<dbReference type="Pfam" id="PF17917">
    <property type="entry name" value="RT_RNaseH"/>
    <property type="match status" value="1"/>
</dbReference>
<evidence type="ECO:0000256" key="5">
    <source>
        <dbReference type="ARBA" id="ARBA00022801"/>
    </source>
</evidence>
<dbReference type="Gene3D" id="3.10.10.10">
    <property type="entry name" value="HIV Type 1 Reverse Transcriptase, subunit A, domain 1"/>
    <property type="match status" value="1"/>
</dbReference>
<organism evidence="9 10">
    <name type="scientific">Dryococelus australis</name>
    <dbReference type="NCBI Taxonomy" id="614101"/>
    <lineage>
        <taxon>Eukaryota</taxon>
        <taxon>Metazoa</taxon>
        <taxon>Ecdysozoa</taxon>
        <taxon>Arthropoda</taxon>
        <taxon>Hexapoda</taxon>
        <taxon>Insecta</taxon>
        <taxon>Pterygota</taxon>
        <taxon>Neoptera</taxon>
        <taxon>Polyneoptera</taxon>
        <taxon>Phasmatodea</taxon>
        <taxon>Verophasmatodea</taxon>
        <taxon>Anareolatae</taxon>
        <taxon>Phasmatidae</taxon>
        <taxon>Eurycanthinae</taxon>
        <taxon>Dryococelus</taxon>
    </lineage>
</organism>
<evidence type="ECO:0000259" key="7">
    <source>
        <dbReference type="PROSITE" id="PS50878"/>
    </source>
</evidence>
<dbReference type="PANTHER" id="PTHR37984">
    <property type="entry name" value="PROTEIN CBG26694"/>
    <property type="match status" value="1"/>
</dbReference>
<protein>
    <submittedName>
        <fullName evidence="9">Uncharacterized protein</fullName>
    </submittedName>
</protein>
<reference evidence="9 10" key="1">
    <citation type="submission" date="2023-02" db="EMBL/GenBank/DDBJ databases">
        <title>LHISI_Scaffold_Assembly.</title>
        <authorList>
            <person name="Stuart O.P."/>
            <person name="Cleave R."/>
            <person name="Magrath M.J.L."/>
            <person name="Mikheyev A.S."/>
        </authorList>
    </citation>
    <scope>NUCLEOTIDE SEQUENCE [LARGE SCALE GENOMIC DNA]</scope>
    <source>
        <strain evidence="9">Daus_M_001</strain>
        <tissue evidence="9">Leg muscle</tissue>
    </source>
</reference>
<evidence type="ECO:0000256" key="2">
    <source>
        <dbReference type="ARBA" id="ARBA00022695"/>
    </source>
</evidence>
<dbReference type="EMBL" id="JARBHB010000005">
    <property type="protein sequence ID" value="KAJ8884676.1"/>
    <property type="molecule type" value="Genomic_DNA"/>
</dbReference>
<name>A0ABQ9HKK3_9NEOP</name>
<keyword evidence="10" id="KW-1185">Reference proteome</keyword>
<dbReference type="SUPFAM" id="SSF53098">
    <property type="entry name" value="Ribonuclease H-like"/>
    <property type="match status" value="1"/>
</dbReference>
<dbReference type="InterPro" id="IPR050951">
    <property type="entry name" value="Retrovirus_Pol_polyprotein"/>
</dbReference>
<dbReference type="Gene3D" id="3.30.420.10">
    <property type="entry name" value="Ribonuclease H-like superfamily/Ribonuclease H"/>
    <property type="match status" value="1"/>
</dbReference>
<dbReference type="PANTHER" id="PTHR37984:SF8">
    <property type="entry name" value="CCHC-TYPE DOMAIN-CONTAINING PROTEIN"/>
    <property type="match status" value="1"/>
</dbReference>
<dbReference type="SUPFAM" id="SSF56672">
    <property type="entry name" value="DNA/RNA polymerases"/>
    <property type="match status" value="1"/>
</dbReference>
<dbReference type="InterPro" id="IPR036397">
    <property type="entry name" value="RNaseH_sf"/>
</dbReference>
<keyword evidence="2" id="KW-0548">Nucleotidyltransferase</keyword>
<accession>A0ABQ9HKK3</accession>
<sequence>MQHIDVNSIYLHVFPTPAVMTAVALASCRPRKSATLEHTICSPQRSMSESLWTPTAYTSCYHTERPPLRCHHSPSTRAWFSQRATWHTLLLGALSSLKSARPGGGKVSLLSSPLAVDESGGSPREWIAAKGAWPPSWTRAVVKLRHEETTNNGIIDTVSCCSSKQAFLMENQSYLKGYPGRYKIELKENVIPVVNPNRRVPEIIKPKLKETLDMLESIGIISKVDKVTDWVHNIVVVEKPDKSFRICLVPYYLNKCLKIESFPIPTVDELSFKLTGKQLYIVIHKKDGFHQIELDEDSKNLSCFITLFGKYRYERLPMGVSSVPEVFQRYNTKIFGDIEGVGIYFDDTIIAAVSEEEHIQILKVVLKRAKEYSVKFNSSKLLYKYLGKIFDADGVRADPENVKSILRLQDPVNKKELLRVLGMINYLAKFIPNIHALTKPLRDLTKNYVEWQWGPEHTAAFQRVKQKISEAPVLKLFENTVPVVRTESEEKYPQIEKEFLVIYFALNKFHQFVYGLELMVQTDHKPIVNIVSKDVHKVTPRLERLLRYNLNIFYMPGTNMWMADLLSRACNNADDKVELDDSVNEVVHRLNTDVSMSEARITQFQEETKKDDMLQLVRWPSSKNNILNEKVKYFWNRRNGIMYAREMFWGDKIIPSSYLRQEIVNLAQAPHFGLSNTVEDTLARCKAYEVYRRVNVKLTLMPHEVPHLQFEKVEVDLCDFGNSSYLVLVDYLTKWVEIVPIVKKSAIEYIAKLKLIFLLVEYLNFYWLIMCHLQAFANSWNFDISTSSPRYPQANGMAEKAVGIAKSILRNTQCSSCDLASASLEYRNLPISELEVSPAQLLMSRNLRTKLSIVTSQLWP</sequence>
<evidence type="ECO:0000259" key="8">
    <source>
        <dbReference type="PROSITE" id="PS50994"/>
    </source>
</evidence>
<evidence type="ECO:0000256" key="6">
    <source>
        <dbReference type="ARBA" id="ARBA00022918"/>
    </source>
</evidence>